<protein>
    <submittedName>
        <fullName evidence="2">Uncharacterized protein</fullName>
    </submittedName>
</protein>
<feature type="compositionally biased region" description="Basic and acidic residues" evidence="1">
    <location>
        <begin position="17"/>
        <end position="26"/>
    </location>
</feature>
<organism evidence="2 3">
    <name type="scientific">Musa balbisiana</name>
    <name type="common">Banana</name>
    <dbReference type="NCBI Taxonomy" id="52838"/>
    <lineage>
        <taxon>Eukaryota</taxon>
        <taxon>Viridiplantae</taxon>
        <taxon>Streptophyta</taxon>
        <taxon>Embryophyta</taxon>
        <taxon>Tracheophyta</taxon>
        <taxon>Spermatophyta</taxon>
        <taxon>Magnoliopsida</taxon>
        <taxon>Liliopsida</taxon>
        <taxon>Zingiberales</taxon>
        <taxon>Musaceae</taxon>
        <taxon>Musa</taxon>
    </lineage>
</organism>
<evidence type="ECO:0000256" key="1">
    <source>
        <dbReference type="SAM" id="MobiDB-lite"/>
    </source>
</evidence>
<accession>A0A4S8J8U2</accession>
<dbReference type="Proteomes" id="UP000317650">
    <property type="component" value="Chromosome 3"/>
</dbReference>
<gene>
    <name evidence="2" type="ORF">C4D60_Mb03t05540</name>
</gene>
<proteinExistence type="predicted"/>
<feature type="region of interest" description="Disordered" evidence="1">
    <location>
        <begin position="1"/>
        <end position="32"/>
    </location>
</feature>
<evidence type="ECO:0000313" key="2">
    <source>
        <dbReference type="EMBL" id="THU57629.1"/>
    </source>
</evidence>
<dbReference type="EMBL" id="PYDT01000006">
    <property type="protein sequence ID" value="THU57629.1"/>
    <property type="molecule type" value="Genomic_DNA"/>
</dbReference>
<dbReference type="AlphaFoldDB" id="A0A4S8J8U2"/>
<name>A0A4S8J8U2_MUSBA</name>
<reference evidence="2 3" key="1">
    <citation type="journal article" date="2019" name="Nat. Plants">
        <title>Genome sequencing of Musa balbisiana reveals subgenome evolution and function divergence in polyploid bananas.</title>
        <authorList>
            <person name="Yao X."/>
        </authorList>
    </citation>
    <scope>NUCLEOTIDE SEQUENCE [LARGE SCALE GENOMIC DNA]</scope>
    <source>
        <strain evidence="3">cv. DH-PKW</strain>
        <tissue evidence="2">Leaves</tissue>
    </source>
</reference>
<keyword evidence="3" id="KW-1185">Reference proteome</keyword>
<sequence>MSPARRKQSTPDSTIRLSDHTGDHIKSFTKSTGPAKQVHQACVVAYLRPDTISCDHAVEQLTAFSHKS</sequence>
<evidence type="ECO:0000313" key="3">
    <source>
        <dbReference type="Proteomes" id="UP000317650"/>
    </source>
</evidence>
<comment type="caution">
    <text evidence="2">The sequence shown here is derived from an EMBL/GenBank/DDBJ whole genome shotgun (WGS) entry which is preliminary data.</text>
</comment>